<accession>A0A8S5QPD5</accession>
<sequence length="44" mass="5317">MKRYAGIITPQLVIMLFTRSDSLLFTVILHCIYSHYKQIFQWQI</sequence>
<organism evidence="1">
    <name type="scientific">Siphoviridae sp. ctUir1</name>
    <dbReference type="NCBI Taxonomy" id="2826353"/>
    <lineage>
        <taxon>Viruses</taxon>
        <taxon>Duplodnaviria</taxon>
        <taxon>Heunggongvirae</taxon>
        <taxon>Uroviricota</taxon>
        <taxon>Caudoviricetes</taxon>
    </lineage>
</organism>
<name>A0A8S5QPD5_9CAUD</name>
<proteinExistence type="predicted"/>
<reference evidence="1" key="1">
    <citation type="journal article" date="2021" name="Proc. Natl. Acad. Sci. U.S.A.">
        <title>A Catalog of Tens of Thousands of Viruses from Human Metagenomes Reveals Hidden Associations with Chronic Diseases.</title>
        <authorList>
            <person name="Tisza M.J."/>
            <person name="Buck C.B."/>
        </authorList>
    </citation>
    <scope>NUCLEOTIDE SEQUENCE</scope>
    <source>
        <strain evidence="1">CtUir1</strain>
    </source>
</reference>
<protein>
    <submittedName>
        <fullName evidence="1">Uncharacterized protein</fullName>
    </submittedName>
</protein>
<dbReference type="EMBL" id="BK015699">
    <property type="protein sequence ID" value="DAE20673.1"/>
    <property type="molecule type" value="Genomic_DNA"/>
</dbReference>
<evidence type="ECO:0000313" key="1">
    <source>
        <dbReference type="EMBL" id="DAE20673.1"/>
    </source>
</evidence>